<comment type="similarity">
    <text evidence="3">Belongs to the HPS/KGPDC family. HPS subfamily.</text>
</comment>
<dbReference type="GO" id="GO:0004590">
    <property type="term" value="F:orotidine-5'-phosphate decarboxylase activity"/>
    <property type="evidence" value="ECO:0007669"/>
    <property type="project" value="InterPro"/>
</dbReference>
<evidence type="ECO:0000256" key="4">
    <source>
        <dbReference type="ARBA" id="ARBA00012890"/>
    </source>
</evidence>
<dbReference type="FunFam" id="3.20.20.70:FF:000022">
    <property type="entry name" value="3-keto-L-gulonate-6-phosphate decarboxylase UlaD"/>
    <property type="match status" value="1"/>
</dbReference>
<comment type="caution">
    <text evidence="8">The sequence shown here is derived from an EMBL/GenBank/DDBJ whole genome shotgun (WGS) entry which is preliminary data.</text>
</comment>
<name>A0A9D5Q5Y7_9BACT</name>
<evidence type="ECO:0000313" key="9">
    <source>
        <dbReference type="Proteomes" id="UP000649604"/>
    </source>
</evidence>
<dbReference type="InterPro" id="IPR001754">
    <property type="entry name" value="OMPdeCOase_dom"/>
</dbReference>
<evidence type="ECO:0000256" key="3">
    <source>
        <dbReference type="ARBA" id="ARBA00006350"/>
    </source>
</evidence>
<evidence type="ECO:0000256" key="5">
    <source>
        <dbReference type="ARBA" id="ARBA00023239"/>
    </source>
</evidence>
<evidence type="ECO:0000259" key="7">
    <source>
        <dbReference type="SMART" id="SM00934"/>
    </source>
</evidence>
<reference evidence="8" key="1">
    <citation type="submission" date="2019-11" db="EMBL/GenBank/DDBJ databases">
        <title>Microbial mats filling the niche in hypersaline microbial mats.</title>
        <authorList>
            <person name="Wong H.L."/>
            <person name="Macleod F.I."/>
            <person name="White R.A. III"/>
            <person name="Burns B.P."/>
        </authorList>
    </citation>
    <scope>NUCLEOTIDE SEQUENCE</scope>
    <source>
        <strain evidence="8">Rbin_158</strain>
    </source>
</reference>
<comment type="pathway">
    <text evidence="2">One-carbon metabolism; formaldehyde assimilation via RuMP pathway; D-fructose 6-phosphate from D-ribulose 5-phosphate and formaldehyde: step 1/2.</text>
</comment>
<keyword evidence="6" id="KW-0119">Carbohydrate metabolism</keyword>
<comment type="catalytic activity">
    <reaction evidence="1">
        <text>D-ribulose 5-phosphate + formaldehyde = D-arabino-hex-3-ulose 6-phosphate</text>
        <dbReference type="Rhea" id="RHEA:25201"/>
        <dbReference type="ChEBI" id="CHEBI:16842"/>
        <dbReference type="ChEBI" id="CHEBI:58121"/>
        <dbReference type="ChEBI" id="CHEBI:58542"/>
        <dbReference type="EC" id="4.1.2.43"/>
    </reaction>
</comment>
<evidence type="ECO:0000313" key="8">
    <source>
        <dbReference type="EMBL" id="MBD3324732.1"/>
    </source>
</evidence>
<evidence type="ECO:0000256" key="1">
    <source>
        <dbReference type="ARBA" id="ARBA00000718"/>
    </source>
</evidence>
<evidence type="ECO:0000256" key="6">
    <source>
        <dbReference type="ARBA" id="ARBA00023277"/>
    </source>
</evidence>
<organism evidence="8 9">
    <name type="scientific">candidate division KSB3 bacterium</name>
    <dbReference type="NCBI Taxonomy" id="2044937"/>
    <lineage>
        <taxon>Bacteria</taxon>
        <taxon>candidate division KSB3</taxon>
    </lineage>
</organism>
<dbReference type="Pfam" id="PF00215">
    <property type="entry name" value="OMPdecase"/>
    <property type="match status" value="1"/>
</dbReference>
<gene>
    <name evidence="8" type="primary">hxlA</name>
    <name evidence="8" type="ORF">GF339_09115</name>
</gene>
<dbReference type="GO" id="GO:0043801">
    <property type="term" value="F:hexulose-6-phosphate synthase activity"/>
    <property type="evidence" value="ECO:0007669"/>
    <property type="project" value="UniProtKB-EC"/>
</dbReference>
<dbReference type="InterPro" id="IPR013785">
    <property type="entry name" value="Aldolase_TIM"/>
</dbReference>
<dbReference type="GO" id="GO:0019854">
    <property type="term" value="P:L-ascorbic acid catabolic process"/>
    <property type="evidence" value="ECO:0007669"/>
    <property type="project" value="TreeGrafter"/>
</dbReference>
<dbReference type="InterPro" id="IPR011060">
    <property type="entry name" value="RibuloseP-bd_barrel"/>
</dbReference>
<dbReference type="CDD" id="cd04726">
    <property type="entry name" value="KGPDC_HPS"/>
    <property type="match status" value="1"/>
</dbReference>
<dbReference type="EMBL" id="WJJP01000287">
    <property type="protein sequence ID" value="MBD3324732.1"/>
    <property type="molecule type" value="Genomic_DNA"/>
</dbReference>
<dbReference type="GO" id="GO:0006207">
    <property type="term" value="P:'de novo' pyrimidine nucleobase biosynthetic process"/>
    <property type="evidence" value="ECO:0007669"/>
    <property type="project" value="InterPro"/>
</dbReference>
<proteinExistence type="inferred from homology"/>
<keyword evidence="5 8" id="KW-0456">Lyase</keyword>
<dbReference type="NCBIfam" id="TIGR03128">
    <property type="entry name" value="RuMP_HxlA"/>
    <property type="match status" value="1"/>
</dbReference>
<dbReference type="InterPro" id="IPR017553">
    <property type="entry name" value="3-hexulose-6-phosphate_synth"/>
</dbReference>
<dbReference type="GO" id="GO:0033982">
    <property type="term" value="F:3-dehydro-L-gulonate-6-phosphate decarboxylase activity"/>
    <property type="evidence" value="ECO:0007669"/>
    <property type="project" value="TreeGrafter"/>
</dbReference>
<dbReference type="AlphaFoldDB" id="A0A9D5Q5Y7"/>
<protein>
    <recommendedName>
        <fullName evidence="4">3-hexulose-6-phosphate synthase</fullName>
        <ecNumber evidence="4">4.1.2.43</ecNumber>
    </recommendedName>
</protein>
<dbReference type="Gene3D" id="3.20.20.70">
    <property type="entry name" value="Aldolase class I"/>
    <property type="match status" value="1"/>
</dbReference>
<dbReference type="SUPFAM" id="SSF51366">
    <property type="entry name" value="Ribulose-phoshate binding barrel"/>
    <property type="match status" value="1"/>
</dbReference>
<sequence length="208" mass="22344">MKLQLALDLVTLAEARAILDEVHDLIDIIEIGTPLIIREGVRAITEIKQHHPSRDVLADIKIMDAGEHEAKLALDAGADIVTVLGAATDTTIQKATATTHAYQKKVMIDMIAIQDVAPRARQIEALGVDYICVHTASDVQAQGHNPLEDLKSLQHALNKARAAVAGGINLDMVQTILPYQPDIVIVGGAITTQQQKRPAALAIREAIA</sequence>
<dbReference type="PANTHER" id="PTHR35039:SF3">
    <property type="entry name" value="3-KETO-L-GULONATE-6-PHOSPHATE DECARBOXYLASE SGBH-RELATED"/>
    <property type="match status" value="1"/>
</dbReference>
<dbReference type="InterPro" id="IPR041710">
    <property type="entry name" value="HPS/KGPDC"/>
</dbReference>
<feature type="domain" description="Orotidine 5'-phosphate decarboxylase" evidence="7">
    <location>
        <begin position="2"/>
        <end position="203"/>
    </location>
</feature>
<accession>A0A9D5Q5Y7</accession>
<dbReference type="PANTHER" id="PTHR35039">
    <property type="entry name" value="3-KETO-L-GULONATE-6-PHOSPHATE DECARBOXYLASE SGBH-RELATED"/>
    <property type="match status" value="1"/>
</dbReference>
<dbReference type="Proteomes" id="UP000649604">
    <property type="component" value="Unassembled WGS sequence"/>
</dbReference>
<dbReference type="SMART" id="SM00934">
    <property type="entry name" value="OMPdecase"/>
    <property type="match status" value="1"/>
</dbReference>
<evidence type="ECO:0000256" key="2">
    <source>
        <dbReference type="ARBA" id="ARBA00005014"/>
    </source>
</evidence>
<dbReference type="EC" id="4.1.2.43" evidence="4"/>